<feature type="transmembrane region" description="Helical" evidence="1">
    <location>
        <begin position="59"/>
        <end position="78"/>
    </location>
</feature>
<name>A0A4Y7Q3G7_9AGAM</name>
<feature type="transmembrane region" description="Helical" evidence="1">
    <location>
        <begin position="415"/>
        <end position="440"/>
    </location>
</feature>
<proteinExistence type="predicted"/>
<reference evidence="2 3" key="1">
    <citation type="submission" date="2018-06" db="EMBL/GenBank/DDBJ databases">
        <title>A transcriptomic atlas of mushroom development highlights an independent origin of complex multicellularity.</title>
        <authorList>
            <consortium name="DOE Joint Genome Institute"/>
            <person name="Krizsan K."/>
            <person name="Almasi E."/>
            <person name="Merenyi Z."/>
            <person name="Sahu N."/>
            <person name="Viragh M."/>
            <person name="Koszo T."/>
            <person name="Mondo S."/>
            <person name="Kiss B."/>
            <person name="Balint B."/>
            <person name="Kues U."/>
            <person name="Barry K."/>
            <person name="Hegedus J.C."/>
            <person name="Henrissat B."/>
            <person name="Johnson J."/>
            <person name="Lipzen A."/>
            <person name="Ohm R."/>
            <person name="Nagy I."/>
            <person name="Pangilinan J."/>
            <person name="Yan J."/>
            <person name="Xiong Y."/>
            <person name="Grigoriev I.V."/>
            <person name="Hibbett D.S."/>
            <person name="Nagy L.G."/>
        </authorList>
    </citation>
    <scope>NUCLEOTIDE SEQUENCE [LARGE SCALE GENOMIC DNA]</scope>
    <source>
        <strain evidence="2 3">SZMC22713</strain>
    </source>
</reference>
<gene>
    <name evidence="2" type="ORF">BD410DRAFT_829145</name>
</gene>
<feature type="transmembrane region" description="Helical" evidence="1">
    <location>
        <begin position="529"/>
        <end position="554"/>
    </location>
</feature>
<evidence type="ECO:0000313" key="2">
    <source>
        <dbReference type="EMBL" id="TDL21419.1"/>
    </source>
</evidence>
<evidence type="ECO:0000313" key="3">
    <source>
        <dbReference type="Proteomes" id="UP000294933"/>
    </source>
</evidence>
<keyword evidence="1" id="KW-0472">Membrane</keyword>
<feature type="transmembrane region" description="Helical" evidence="1">
    <location>
        <begin position="233"/>
        <end position="252"/>
    </location>
</feature>
<dbReference type="STRING" id="50990.A0A4Y7Q3G7"/>
<feature type="transmembrane region" description="Helical" evidence="1">
    <location>
        <begin position="594"/>
        <end position="616"/>
    </location>
</feature>
<keyword evidence="1" id="KW-0812">Transmembrane</keyword>
<organism evidence="2 3">
    <name type="scientific">Rickenella mellea</name>
    <dbReference type="NCBI Taxonomy" id="50990"/>
    <lineage>
        <taxon>Eukaryota</taxon>
        <taxon>Fungi</taxon>
        <taxon>Dikarya</taxon>
        <taxon>Basidiomycota</taxon>
        <taxon>Agaricomycotina</taxon>
        <taxon>Agaricomycetes</taxon>
        <taxon>Hymenochaetales</taxon>
        <taxon>Rickenellaceae</taxon>
        <taxon>Rickenella</taxon>
    </lineage>
</organism>
<dbReference type="EMBL" id="ML170181">
    <property type="protein sequence ID" value="TDL21419.1"/>
    <property type="molecule type" value="Genomic_DNA"/>
</dbReference>
<accession>A0A4Y7Q3G7</accession>
<feature type="transmembrane region" description="Helical" evidence="1">
    <location>
        <begin position="197"/>
        <end position="221"/>
    </location>
</feature>
<dbReference type="VEuPathDB" id="FungiDB:BD410DRAFT_829145"/>
<feature type="transmembrane region" description="Helical" evidence="1">
    <location>
        <begin position="452"/>
        <end position="472"/>
    </location>
</feature>
<protein>
    <submittedName>
        <fullName evidence="2">Uncharacterized protein</fullName>
    </submittedName>
</protein>
<dbReference type="Proteomes" id="UP000294933">
    <property type="component" value="Unassembled WGS sequence"/>
</dbReference>
<keyword evidence="3" id="KW-1185">Reference proteome</keyword>
<keyword evidence="1" id="KW-1133">Transmembrane helix</keyword>
<sequence>MTRVEDWSDACANIYTSQNLTLGLVDQHGRPLSAITNATWGITYSACISECGSGQIVQAIKFTIFASSFTNWLLPWLALTSQLPYQASGTGSNVMSGVIAVGSPALITYSLALTILNRCWIRRIFSKLKRASQGVSELAPHIKERVDAAGEFLQDAQQAPIRVSQENDWLSSLIALPGNQTFWVAIRKDLRNTRRGFSAALLAQVLWASLAYLLTVISAAIGSFGDKAVALQIASGSIWIWMIPVILGWIIVGCQGRDGAINSALNDDSDKTYRALPSVNQSGEIVVMDKQRGLTSPCGLNLHDFEHPSWLGFAINGDEGREGPIYNYSRVFTWFQCASQIHGAFKEMLLNLSKSSSDRRKVNGSPWRKAGSNNLHDDEPFVGTSLQVSKYCGLNHVINPYPRWSEIPAEAWHNIIYASLIAIFVQWGTTGPAILIAYLTPSVGLGCRSGSYLFYGSAATLSWILLVLSSLLSHAAMVRSQAILIGAQEGTDTEATHSTEGEAIPLRDVESRTLGGVSGVYRPSSASSFLGALAICTLFIGKVVACLNAVWIVVTSTMEYLGTFEICWCATNALSMGTRGWTDIFQNPTPSSSYWIGGLLFSSLVCLASMLFFWFASAESRKD</sequence>
<evidence type="ECO:0000256" key="1">
    <source>
        <dbReference type="SAM" id="Phobius"/>
    </source>
</evidence>
<dbReference type="AlphaFoldDB" id="A0A4Y7Q3G7"/>
<feature type="transmembrane region" description="Helical" evidence="1">
    <location>
        <begin position="98"/>
        <end position="120"/>
    </location>
</feature>
<dbReference type="OrthoDB" id="5392263at2759"/>